<keyword evidence="1" id="KW-0812">Transmembrane</keyword>
<feature type="transmembrane region" description="Helical" evidence="1">
    <location>
        <begin position="63"/>
        <end position="83"/>
    </location>
</feature>
<organism evidence="2 3">
    <name type="scientific">Acinetobacter variabilis</name>
    <dbReference type="NCBI Taxonomy" id="70346"/>
    <lineage>
        <taxon>Bacteria</taxon>
        <taxon>Pseudomonadati</taxon>
        <taxon>Pseudomonadota</taxon>
        <taxon>Gammaproteobacteria</taxon>
        <taxon>Moraxellales</taxon>
        <taxon>Moraxellaceae</taxon>
        <taxon>Acinetobacter</taxon>
    </lineage>
</organism>
<proteinExistence type="predicted"/>
<evidence type="ECO:0000313" key="3">
    <source>
        <dbReference type="Proteomes" id="UP000013101"/>
    </source>
</evidence>
<dbReference type="HOGENOM" id="CLU_1727406_0_0_6"/>
<dbReference type="AlphaFoldDB" id="N9MSN6"/>
<accession>N9MSN6</accession>
<evidence type="ECO:0000313" key="2">
    <source>
        <dbReference type="EMBL" id="ENX11589.1"/>
    </source>
</evidence>
<reference evidence="2 3" key="1">
    <citation type="submission" date="2013-02" db="EMBL/GenBank/DDBJ databases">
        <title>The Genome Sequence of Acinetobacter sp. NIPH 2171.</title>
        <authorList>
            <consortium name="The Broad Institute Genome Sequencing Platform"/>
            <consortium name="The Broad Institute Genome Sequencing Center for Infectious Disease"/>
            <person name="Cerqueira G."/>
            <person name="Feldgarden M."/>
            <person name="Courvalin P."/>
            <person name="Perichon B."/>
            <person name="Grillot-Courvalin C."/>
            <person name="Clermont D."/>
            <person name="Rocha E."/>
            <person name="Yoon E.-J."/>
            <person name="Nemec A."/>
            <person name="Walker B."/>
            <person name="Young S.K."/>
            <person name="Zeng Q."/>
            <person name="Gargeya S."/>
            <person name="Fitzgerald M."/>
            <person name="Haas B."/>
            <person name="Abouelleil A."/>
            <person name="Alvarado L."/>
            <person name="Arachchi H.M."/>
            <person name="Berlin A.M."/>
            <person name="Chapman S.B."/>
            <person name="Dewar J."/>
            <person name="Goldberg J."/>
            <person name="Griggs A."/>
            <person name="Gujja S."/>
            <person name="Hansen M."/>
            <person name="Howarth C."/>
            <person name="Imamovic A."/>
            <person name="Larimer J."/>
            <person name="McCowan C."/>
            <person name="Murphy C."/>
            <person name="Neiman D."/>
            <person name="Pearson M."/>
            <person name="Priest M."/>
            <person name="Roberts A."/>
            <person name="Saif S."/>
            <person name="Shea T."/>
            <person name="Sisk P."/>
            <person name="Sykes S."/>
            <person name="Wortman J."/>
            <person name="Nusbaum C."/>
            <person name="Birren B."/>
        </authorList>
    </citation>
    <scope>NUCLEOTIDE SEQUENCE [LARGE SCALE GENOMIC DNA]</scope>
    <source>
        <strain evidence="2 3">NIPH 2171</strain>
    </source>
</reference>
<dbReference type="SUPFAM" id="SSF103473">
    <property type="entry name" value="MFS general substrate transporter"/>
    <property type="match status" value="1"/>
</dbReference>
<dbReference type="EMBL" id="APRS01000002">
    <property type="protein sequence ID" value="ENX11589.1"/>
    <property type="molecule type" value="Genomic_DNA"/>
</dbReference>
<protein>
    <submittedName>
        <fullName evidence="2">Uncharacterized protein</fullName>
    </submittedName>
</protein>
<dbReference type="InterPro" id="IPR036259">
    <property type="entry name" value="MFS_trans_sf"/>
</dbReference>
<gene>
    <name evidence="2" type="ORF">F897_00442</name>
</gene>
<dbReference type="STRING" id="70346.F897_00442"/>
<name>N9MSN6_9GAMM</name>
<keyword evidence="1" id="KW-0472">Membrane</keyword>
<feature type="transmembrane region" description="Helical" evidence="1">
    <location>
        <begin position="24"/>
        <end position="43"/>
    </location>
</feature>
<dbReference type="PATRIC" id="fig|1217693.3.peg.427"/>
<evidence type="ECO:0000256" key="1">
    <source>
        <dbReference type="SAM" id="Phobius"/>
    </source>
</evidence>
<comment type="caution">
    <text evidence="2">The sequence shown here is derived from an EMBL/GenBank/DDBJ whole genome shotgun (WGS) entry which is preliminary data.</text>
</comment>
<sequence length="151" mass="16151">MGVGVSLAVFIIPVLLEYLNWQNIWAILGSLCLIIAGIIKRYLQIDSAACAPNRTTQPAPSNTSFWQIIIGGIIPTTVFAITLQHAPRANAVAASMGLVLQLSACAQFFGPPLSAALVSTTQNWAYIAAVTASLSILGILMTLFLFKRYAQ</sequence>
<keyword evidence="1" id="KW-1133">Transmembrane helix</keyword>
<feature type="transmembrane region" description="Helical" evidence="1">
    <location>
        <begin position="124"/>
        <end position="146"/>
    </location>
</feature>
<dbReference type="Proteomes" id="UP000013101">
    <property type="component" value="Unassembled WGS sequence"/>
</dbReference>